<comment type="caution">
    <text evidence="1">The sequence shown here is derived from an EMBL/GenBank/DDBJ whole genome shotgun (WGS) entry which is preliminary data.</text>
</comment>
<proteinExistence type="predicted"/>
<protein>
    <submittedName>
        <fullName evidence="1">Uncharacterized protein</fullName>
    </submittedName>
</protein>
<name>A0A0V1D7S0_TRIBR</name>
<reference evidence="1 2" key="1">
    <citation type="submission" date="2015-01" db="EMBL/GenBank/DDBJ databases">
        <title>Evolution of Trichinella species and genotypes.</title>
        <authorList>
            <person name="Korhonen P.K."/>
            <person name="Edoardo P."/>
            <person name="Giuseppe L.R."/>
            <person name="Gasser R.B."/>
        </authorList>
    </citation>
    <scope>NUCLEOTIDE SEQUENCE [LARGE SCALE GENOMIC DNA]</scope>
    <source>
        <strain evidence="1">ISS120</strain>
    </source>
</reference>
<dbReference type="EMBL" id="JYDI01000029">
    <property type="protein sequence ID" value="KRY57597.1"/>
    <property type="molecule type" value="Genomic_DNA"/>
</dbReference>
<evidence type="ECO:0000313" key="1">
    <source>
        <dbReference type="EMBL" id="KRY57597.1"/>
    </source>
</evidence>
<organism evidence="1 2">
    <name type="scientific">Trichinella britovi</name>
    <name type="common">Parasitic roundworm</name>
    <dbReference type="NCBI Taxonomy" id="45882"/>
    <lineage>
        <taxon>Eukaryota</taxon>
        <taxon>Metazoa</taxon>
        <taxon>Ecdysozoa</taxon>
        <taxon>Nematoda</taxon>
        <taxon>Enoplea</taxon>
        <taxon>Dorylaimia</taxon>
        <taxon>Trichinellida</taxon>
        <taxon>Trichinellidae</taxon>
        <taxon>Trichinella</taxon>
    </lineage>
</organism>
<gene>
    <name evidence="1" type="ORF">T03_9002</name>
</gene>
<keyword evidence="2" id="KW-1185">Reference proteome</keyword>
<dbReference type="AlphaFoldDB" id="A0A0V1D7S0"/>
<dbReference type="Proteomes" id="UP000054653">
    <property type="component" value="Unassembled WGS sequence"/>
</dbReference>
<sequence length="77" mass="8970">MNYLHSPPLRLVQSCHARSNRRKINGEKKLAVKIKLKIKPQALTEKTTKKLAANRISWKEYYKLEKEKSSSSMEILS</sequence>
<evidence type="ECO:0000313" key="2">
    <source>
        <dbReference type="Proteomes" id="UP000054653"/>
    </source>
</evidence>
<accession>A0A0V1D7S0</accession>